<dbReference type="Proteomes" id="UP000698752">
    <property type="component" value="Unassembled WGS sequence"/>
</dbReference>
<keyword evidence="3" id="KW-1185">Reference proteome</keyword>
<evidence type="ECO:0000313" key="3">
    <source>
        <dbReference type="Proteomes" id="UP000698752"/>
    </source>
</evidence>
<reference evidence="3" key="1">
    <citation type="journal article" date="2021" name="Syst. Appl. Microbiol.">
        <title>Roseomonas hellenica sp. nov., isolated from roots of wild-growing Alkanna tinctoria.</title>
        <authorList>
            <person name="Rat A."/>
            <person name="Naranjo H.D."/>
            <person name="Lebbe L."/>
            <person name="Cnockaert M."/>
            <person name="Krigas N."/>
            <person name="Grigoriadou K."/>
            <person name="Maloupa E."/>
            <person name="Willems A."/>
        </authorList>
    </citation>
    <scope>NUCLEOTIDE SEQUENCE [LARGE SCALE GENOMIC DNA]</scope>
    <source>
        <strain evidence="3">LMG 31159</strain>
    </source>
</reference>
<keyword evidence="1" id="KW-1133">Transmembrane helix</keyword>
<protein>
    <submittedName>
        <fullName evidence="2">Uncharacterized protein</fullName>
    </submittedName>
</protein>
<organism evidence="2 3">
    <name type="scientific">Neoroseomonas terrae</name>
    <dbReference type="NCBI Taxonomy" id="424799"/>
    <lineage>
        <taxon>Bacteria</taxon>
        <taxon>Pseudomonadati</taxon>
        <taxon>Pseudomonadota</taxon>
        <taxon>Alphaproteobacteria</taxon>
        <taxon>Acetobacterales</taxon>
        <taxon>Acetobacteraceae</taxon>
        <taxon>Neoroseomonas</taxon>
    </lineage>
</organism>
<keyword evidence="1" id="KW-0472">Membrane</keyword>
<feature type="transmembrane region" description="Helical" evidence="1">
    <location>
        <begin position="45"/>
        <end position="65"/>
    </location>
</feature>
<gene>
    <name evidence="2" type="ORF">GXW78_01450</name>
</gene>
<sequence length="132" mass="13594">MPMLPQTPFLRLALAADAVASGAMGLAFAAAPAAISALTALPHGLLRGAGAFLIAYAALLGWLAVRDAVPRAMLWLLVAGNLMWAVECAALPLLGLVVPNGWGIALLAVQAVVVAVFAELYIIALRRMPRAA</sequence>
<dbReference type="EMBL" id="JAAEDI010000002">
    <property type="protein sequence ID" value="MBR0648315.1"/>
    <property type="molecule type" value="Genomic_DNA"/>
</dbReference>
<keyword evidence="1" id="KW-0812">Transmembrane</keyword>
<feature type="transmembrane region" description="Helical" evidence="1">
    <location>
        <begin position="72"/>
        <end position="96"/>
    </location>
</feature>
<name>A0ABS5EBC1_9PROT</name>
<feature type="transmembrane region" description="Helical" evidence="1">
    <location>
        <begin position="102"/>
        <end position="124"/>
    </location>
</feature>
<evidence type="ECO:0000313" key="2">
    <source>
        <dbReference type="EMBL" id="MBR0648315.1"/>
    </source>
</evidence>
<proteinExistence type="predicted"/>
<comment type="caution">
    <text evidence="2">The sequence shown here is derived from an EMBL/GenBank/DDBJ whole genome shotgun (WGS) entry which is preliminary data.</text>
</comment>
<evidence type="ECO:0000256" key="1">
    <source>
        <dbReference type="SAM" id="Phobius"/>
    </source>
</evidence>
<accession>A0ABS5EBC1</accession>
<dbReference type="RefSeq" id="WP_211865429.1">
    <property type="nucleotide sequence ID" value="NZ_JAAEDI010000002.1"/>
</dbReference>